<keyword evidence="2" id="KW-1185">Reference proteome</keyword>
<reference evidence="1 2" key="1">
    <citation type="journal article" date="2018" name="Science">
        <title>The opium poppy genome and morphinan production.</title>
        <authorList>
            <person name="Guo L."/>
            <person name="Winzer T."/>
            <person name="Yang X."/>
            <person name="Li Y."/>
            <person name="Ning Z."/>
            <person name="He Z."/>
            <person name="Teodor R."/>
            <person name="Lu Y."/>
            <person name="Bowser T.A."/>
            <person name="Graham I.A."/>
            <person name="Ye K."/>
        </authorList>
    </citation>
    <scope>NUCLEOTIDE SEQUENCE [LARGE SCALE GENOMIC DNA]</scope>
    <source>
        <strain evidence="2">cv. HN1</strain>
        <tissue evidence="1">Leaves</tissue>
    </source>
</reference>
<organism evidence="1 2">
    <name type="scientific">Papaver somniferum</name>
    <name type="common">Opium poppy</name>
    <dbReference type="NCBI Taxonomy" id="3469"/>
    <lineage>
        <taxon>Eukaryota</taxon>
        <taxon>Viridiplantae</taxon>
        <taxon>Streptophyta</taxon>
        <taxon>Embryophyta</taxon>
        <taxon>Tracheophyta</taxon>
        <taxon>Spermatophyta</taxon>
        <taxon>Magnoliopsida</taxon>
        <taxon>Ranunculales</taxon>
        <taxon>Papaveraceae</taxon>
        <taxon>Papaveroideae</taxon>
        <taxon>Papaver</taxon>
    </lineage>
</organism>
<evidence type="ECO:0000313" key="1">
    <source>
        <dbReference type="EMBL" id="RZC43550.1"/>
    </source>
</evidence>
<dbReference type="Gramene" id="RZC43550">
    <property type="protein sequence ID" value="RZC43550"/>
    <property type="gene ID" value="C5167_036501"/>
</dbReference>
<proteinExistence type="predicted"/>
<accession>A0A4Y7I6U5</accession>
<evidence type="ECO:0000313" key="2">
    <source>
        <dbReference type="Proteomes" id="UP000316621"/>
    </source>
</evidence>
<gene>
    <name evidence="1" type="ORF">C5167_036501</name>
</gene>
<name>A0A4Y7I6U5_PAPSO</name>
<sequence>MKTPNQKKQSRAAAASIKVDMSQPFRELTLNAVLKIVIGKSLLHKDGDDENYPNDYHNKDTAKGQKLHETITEFSILSAVSVYLKARYLFLLAVRLRNISVYEYEESECAKLMKGLISGSSSSFSSSINS</sequence>
<protein>
    <submittedName>
        <fullName evidence="1">Uncharacterized protein</fullName>
    </submittedName>
</protein>
<dbReference type="Proteomes" id="UP000316621">
    <property type="component" value="Chromosome 1"/>
</dbReference>
<dbReference type="EMBL" id="CM010715">
    <property type="protein sequence ID" value="RZC43550.1"/>
    <property type="molecule type" value="Genomic_DNA"/>
</dbReference>
<dbReference type="AlphaFoldDB" id="A0A4Y7I6U5"/>